<keyword evidence="6" id="KW-1185">Reference proteome</keyword>
<comment type="caution">
    <text evidence="4">The sequence shown here is derived from an EMBL/GenBank/DDBJ whole genome shotgun (WGS) entry which is preliminary data.</text>
</comment>
<dbReference type="PANTHER" id="PTHR38731:SF1">
    <property type="entry name" value="FECR PROTEIN DOMAIN-CONTAINING PROTEIN"/>
    <property type="match status" value="1"/>
</dbReference>
<dbReference type="AlphaFoldDB" id="A0A511T4L1"/>
<feature type="region of interest" description="Disordered" evidence="1">
    <location>
        <begin position="296"/>
        <end position="322"/>
    </location>
</feature>
<organism evidence="4 7">
    <name type="scientific">Myxococcus fulvus</name>
    <dbReference type="NCBI Taxonomy" id="33"/>
    <lineage>
        <taxon>Bacteria</taxon>
        <taxon>Pseudomonadati</taxon>
        <taxon>Myxococcota</taxon>
        <taxon>Myxococcia</taxon>
        <taxon>Myxococcales</taxon>
        <taxon>Cystobacterineae</taxon>
        <taxon>Myxococcaceae</taxon>
        <taxon>Myxococcus</taxon>
    </lineage>
</organism>
<reference evidence="5 6" key="1">
    <citation type="submission" date="2016-10" db="EMBL/GenBank/DDBJ databases">
        <authorList>
            <person name="Varghese N."/>
            <person name="Submissions S."/>
        </authorList>
    </citation>
    <scope>NUCLEOTIDE SEQUENCE [LARGE SCALE GENOMIC DNA]</scope>
    <source>
        <strain evidence="5 6">DSM 16525</strain>
    </source>
</reference>
<dbReference type="OrthoDB" id="5496713at2"/>
<feature type="compositionally biased region" description="Polar residues" evidence="1">
    <location>
        <begin position="312"/>
        <end position="322"/>
    </location>
</feature>
<reference evidence="4 7" key="2">
    <citation type="submission" date="2019-07" db="EMBL/GenBank/DDBJ databases">
        <title>Whole genome shotgun sequence of Myxococcus fulvus NBRC 100333.</title>
        <authorList>
            <person name="Hosoyama A."/>
            <person name="Uohara A."/>
            <person name="Ohji S."/>
            <person name="Ichikawa N."/>
        </authorList>
    </citation>
    <scope>NUCLEOTIDE SEQUENCE [LARGE SCALE GENOMIC DNA]</scope>
    <source>
        <strain evidence="4 7">NBRC 100333</strain>
    </source>
</reference>
<dbReference type="InterPro" id="IPR013783">
    <property type="entry name" value="Ig-like_fold"/>
</dbReference>
<keyword evidence="2" id="KW-0472">Membrane</keyword>
<dbReference type="Gene3D" id="2.60.120.1440">
    <property type="match status" value="1"/>
</dbReference>
<accession>A0A511T4L1</accession>
<dbReference type="EMBL" id="FOIB01000005">
    <property type="protein sequence ID" value="SEU15436.1"/>
    <property type="molecule type" value="Genomic_DNA"/>
</dbReference>
<dbReference type="PANTHER" id="PTHR38731">
    <property type="entry name" value="LIPL45-RELATED LIPOPROTEIN-RELATED"/>
    <property type="match status" value="1"/>
</dbReference>
<keyword evidence="2" id="KW-1133">Transmembrane helix</keyword>
<dbReference type="Gene3D" id="2.60.40.10">
    <property type="entry name" value="Immunoglobulins"/>
    <property type="match status" value="1"/>
</dbReference>
<evidence type="ECO:0000313" key="6">
    <source>
        <dbReference type="Proteomes" id="UP000183760"/>
    </source>
</evidence>
<dbReference type="InterPro" id="IPR006860">
    <property type="entry name" value="FecR"/>
</dbReference>
<evidence type="ECO:0000313" key="7">
    <source>
        <dbReference type="Proteomes" id="UP000321514"/>
    </source>
</evidence>
<evidence type="ECO:0000313" key="5">
    <source>
        <dbReference type="EMBL" id="SEU15436.1"/>
    </source>
</evidence>
<name>A0A511T4L1_MYXFU</name>
<proteinExistence type="predicted"/>
<dbReference type="EMBL" id="BJXR01000031">
    <property type="protein sequence ID" value="GEN09106.1"/>
    <property type="molecule type" value="Genomic_DNA"/>
</dbReference>
<evidence type="ECO:0000256" key="1">
    <source>
        <dbReference type="SAM" id="MobiDB-lite"/>
    </source>
</evidence>
<dbReference type="RefSeq" id="WP_074955170.1">
    <property type="nucleotide sequence ID" value="NZ_BJXR01000031.1"/>
</dbReference>
<feature type="transmembrane region" description="Helical" evidence="2">
    <location>
        <begin position="12"/>
        <end position="31"/>
    </location>
</feature>
<dbReference type="Proteomes" id="UP000321514">
    <property type="component" value="Unassembled WGS sequence"/>
</dbReference>
<evidence type="ECO:0000259" key="3">
    <source>
        <dbReference type="Pfam" id="PF04773"/>
    </source>
</evidence>
<keyword evidence="2" id="KW-0812">Transmembrane</keyword>
<sequence length="322" mass="34772">MAEPRTHRRQTPFYVGLVLILAALPLGWFIFLRQPPSPPPPPPPPVVPVEAPVVEKAMELELTEVTGTVEVKEGSGAWRKASVGMALRRHDKVRTEDGSYAVLIGGEAVEFRMDPGTEVSVEDLTKSASRLLLASGMATAVVRPGKRHTFEVKAAQSDAVATLHESGAFTMSNNGQGTVAVGTREGEVTLLGQGKVVIVRAGQQSVVRPGQAPSEPAAVPTSLLLKVDWPSERTRRERDLVVRGQTTPGSRVQVNDVRVLADAEGRFERKVKLREGANTVDVRAVGVGRVEQREQAEVIVDTRPPPLKTDSDIWNQANDSSP</sequence>
<evidence type="ECO:0000256" key="2">
    <source>
        <dbReference type="SAM" id="Phobius"/>
    </source>
</evidence>
<dbReference type="STRING" id="1334629.MFUL124B02_27025"/>
<evidence type="ECO:0000313" key="4">
    <source>
        <dbReference type="EMBL" id="GEN09106.1"/>
    </source>
</evidence>
<dbReference type="Pfam" id="PF04773">
    <property type="entry name" value="FecR"/>
    <property type="match status" value="1"/>
</dbReference>
<gene>
    <name evidence="4" type="ORF">MFU01_41430</name>
    <name evidence="5" type="ORF">SAMN05443572_105364</name>
</gene>
<dbReference type="Proteomes" id="UP000183760">
    <property type="component" value="Unassembled WGS sequence"/>
</dbReference>
<feature type="domain" description="FecR protein" evidence="3">
    <location>
        <begin position="91"/>
        <end position="188"/>
    </location>
</feature>
<protein>
    <submittedName>
        <fullName evidence="5">FecR family protein</fullName>
    </submittedName>
</protein>